<dbReference type="PRINTS" id="PR00344">
    <property type="entry name" value="BCTRLSENSOR"/>
</dbReference>
<feature type="domain" description="Histidine kinase" evidence="10">
    <location>
        <begin position="461"/>
        <end position="674"/>
    </location>
</feature>
<keyword evidence="3" id="KW-0597">Phosphoprotein</keyword>
<dbReference type="InterPro" id="IPR004358">
    <property type="entry name" value="Sig_transdc_His_kin-like_C"/>
</dbReference>
<keyword evidence="9" id="KW-0472">Membrane</keyword>
<dbReference type="Gene3D" id="1.10.287.130">
    <property type="match status" value="1"/>
</dbReference>
<dbReference type="Gene3D" id="3.40.190.10">
    <property type="entry name" value="Periplasmic binding protein-like II"/>
    <property type="match status" value="2"/>
</dbReference>
<name>A0A2T5V8V8_9HYPH</name>
<evidence type="ECO:0000256" key="6">
    <source>
        <dbReference type="ARBA" id="ARBA00022777"/>
    </source>
</evidence>
<dbReference type="SUPFAM" id="SSF47384">
    <property type="entry name" value="Homodimeric domain of signal transducing histidine kinase"/>
    <property type="match status" value="1"/>
</dbReference>
<dbReference type="InterPro" id="IPR036097">
    <property type="entry name" value="HisK_dim/P_sf"/>
</dbReference>
<dbReference type="AlphaFoldDB" id="A0A2T5V8V8"/>
<dbReference type="InterPro" id="IPR001638">
    <property type="entry name" value="Solute-binding_3/MltF_N"/>
</dbReference>
<evidence type="ECO:0000256" key="1">
    <source>
        <dbReference type="ARBA" id="ARBA00000085"/>
    </source>
</evidence>
<dbReference type="Proteomes" id="UP000244081">
    <property type="component" value="Unassembled WGS sequence"/>
</dbReference>
<evidence type="ECO:0000256" key="9">
    <source>
        <dbReference type="SAM" id="Phobius"/>
    </source>
</evidence>
<dbReference type="Pfam" id="PF00512">
    <property type="entry name" value="HisKA"/>
    <property type="match status" value="1"/>
</dbReference>
<dbReference type="PANTHER" id="PTHR43065">
    <property type="entry name" value="SENSOR HISTIDINE KINASE"/>
    <property type="match status" value="1"/>
</dbReference>
<dbReference type="NCBIfam" id="TIGR00229">
    <property type="entry name" value="sensory_box"/>
    <property type="match status" value="1"/>
</dbReference>
<comment type="catalytic activity">
    <reaction evidence="1">
        <text>ATP + protein L-histidine = ADP + protein N-phospho-L-histidine.</text>
        <dbReference type="EC" id="2.7.13.3"/>
    </reaction>
</comment>
<dbReference type="EMBL" id="QAYG01000005">
    <property type="protein sequence ID" value="PTW60192.1"/>
    <property type="molecule type" value="Genomic_DNA"/>
</dbReference>
<sequence>MQRLARTVVVIIVLACAILLIANYLVENTYGLNLSDYVKYSADYTKEEKDYLKSHGRLIYGTDASSPPLSYIDPRSGQYKGIVIDYVNSLSVELGIEIEFVPSVWSDALLKLKDGETDLCDISASPERAQTYSFAYPIYRLRGAILSRRDAGRIQTLADLQGKRIILTTGDYAQDFLHEKAVDATFVYANSQAESIKLLLAGDGDAVVGDEPVLLYYLNQEQAHGQLSLSDHYLYEQDVVLATRKGNERLVSIINKGILHLKKADIINRLQQKWMGVTSPIEEGSNQRRALIWTMASIVLLATVAFLFQTVHQRMKEEIAKRTEELAYRKLELEKILENIPYMIFILDHARKILNANFSLEKYLATDRLKLKERSIAEFPALAFLTENDAMVEGVFRNGESREEQIPFNDAVLRVALYPVEDKGQVVNIIVTVKDVTKEKEDESKLILENKMAAIGELATGMAHEIRNPLGLIRSYSYLIRNAQPQAVTAQPETIASYLTVIDNSIERANTIISNLLNFSRLSGDERDTFNLHALGTELFALGKKTYEIAGIETALDVPETLLLHSNLESMKHILINLLSNAIDAMPDGGTLKLASTTKGRDAFITVSDTGEGISDEHIKSLFLPFFTTKGPNKGTGLGLYIVYNEVQKLGGEISVKTKLGEGTAFTVRLRGVV</sequence>
<proteinExistence type="predicted"/>
<evidence type="ECO:0000313" key="11">
    <source>
        <dbReference type="EMBL" id="PTW60192.1"/>
    </source>
</evidence>
<dbReference type="InterPro" id="IPR003661">
    <property type="entry name" value="HisK_dim/P_dom"/>
</dbReference>
<gene>
    <name evidence="11" type="ORF">C8N35_105196</name>
</gene>
<dbReference type="CDD" id="cd00075">
    <property type="entry name" value="HATPase"/>
    <property type="match status" value="1"/>
</dbReference>
<protein>
    <recommendedName>
        <fullName evidence="2">histidine kinase</fullName>
        <ecNumber evidence="2">2.7.13.3</ecNumber>
    </recommendedName>
</protein>
<dbReference type="InterPro" id="IPR005467">
    <property type="entry name" value="His_kinase_dom"/>
</dbReference>
<dbReference type="SUPFAM" id="SSF55874">
    <property type="entry name" value="ATPase domain of HSP90 chaperone/DNA topoisomerase II/histidine kinase"/>
    <property type="match status" value="1"/>
</dbReference>
<keyword evidence="4" id="KW-0808">Transferase</keyword>
<dbReference type="SUPFAM" id="SSF53850">
    <property type="entry name" value="Periplasmic binding protein-like II"/>
    <property type="match status" value="1"/>
</dbReference>
<evidence type="ECO:0000256" key="7">
    <source>
        <dbReference type="ARBA" id="ARBA00022840"/>
    </source>
</evidence>
<accession>A0A2T5V8V8</accession>
<evidence type="ECO:0000256" key="2">
    <source>
        <dbReference type="ARBA" id="ARBA00012438"/>
    </source>
</evidence>
<dbReference type="InterPro" id="IPR003594">
    <property type="entry name" value="HATPase_dom"/>
</dbReference>
<reference evidence="11 12" key="1">
    <citation type="submission" date="2018-04" db="EMBL/GenBank/DDBJ databases">
        <title>Genomic Encyclopedia of Archaeal and Bacterial Type Strains, Phase II (KMG-II): from individual species to whole genera.</title>
        <authorList>
            <person name="Goeker M."/>
        </authorList>
    </citation>
    <scope>NUCLEOTIDE SEQUENCE [LARGE SCALE GENOMIC DNA]</scope>
    <source>
        <strain evidence="11 12">DSM 23382</strain>
    </source>
</reference>
<feature type="transmembrane region" description="Helical" evidence="9">
    <location>
        <begin position="290"/>
        <end position="308"/>
    </location>
</feature>
<organism evidence="11 12">
    <name type="scientific">Breoghania corrubedonensis</name>
    <dbReference type="NCBI Taxonomy" id="665038"/>
    <lineage>
        <taxon>Bacteria</taxon>
        <taxon>Pseudomonadati</taxon>
        <taxon>Pseudomonadota</taxon>
        <taxon>Alphaproteobacteria</taxon>
        <taxon>Hyphomicrobiales</taxon>
        <taxon>Stappiaceae</taxon>
        <taxon>Breoghania</taxon>
    </lineage>
</organism>
<dbReference type="CDD" id="cd13704">
    <property type="entry name" value="PBP2_HisK"/>
    <property type="match status" value="1"/>
</dbReference>
<keyword evidence="9" id="KW-1133">Transmembrane helix</keyword>
<dbReference type="Gene3D" id="3.30.565.10">
    <property type="entry name" value="Histidine kinase-like ATPase, C-terminal domain"/>
    <property type="match status" value="1"/>
</dbReference>
<dbReference type="SMART" id="SM00387">
    <property type="entry name" value="HATPase_c"/>
    <property type="match status" value="1"/>
</dbReference>
<feature type="transmembrane region" description="Helical" evidence="9">
    <location>
        <begin position="7"/>
        <end position="26"/>
    </location>
</feature>
<dbReference type="CDD" id="cd00082">
    <property type="entry name" value="HisKA"/>
    <property type="match status" value="1"/>
</dbReference>
<dbReference type="InterPro" id="IPR035965">
    <property type="entry name" value="PAS-like_dom_sf"/>
</dbReference>
<dbReference type="RefSeq" id="WP_170122114.1">
    <property type="nucleotide sequence ID" value="NZ_QAYG01000005.1"/>
</dbReference>
<dbReference type="PANTHER" id="PTHR43065:SF46">
    <property type="entry name" value="C4-DICARBOXYLATE TRANSPORT SENSOR PROTEIN DCTB"/>
    <property type="match status" value="1"/>
</dbReference>
<evidence type="ECO:0000256" key="8">
    <source>
        <dbReference type="ARBA" id="ARBA00023012"/>
    </source>
</evidence>
<keyword evidence="7" id="KW-0067">ATP-binding</keyword>
<keyword evidence="6 11" id="KW-0418">Kinase</keyword>
<keyword evidence="5" id="KW-0547">Nucleotide-binding</keyword>
<keyword evidence="12" id="KW-1185">Reference proteome</keyword>
<evidence type="ECO:0000256" key="4">
    <source>
        <dbReference type="ARBA" id="ARBA00022679"/>
    </source>
</evidence>
<dbReference type="GO" id="GO:0000155">
    <property type="term" value="F:phosphorelay sensor kinase activity"/>
    <property type="evidence" value="ECO:0007669"/>
    <property type="project" value="InterPro"/>
</dbReference>
<dbReference type="InterPro" id="IPR000014">
    <property type="entry name" value="PAS"/>
</dbReference>
<dbReference type="SMART" id="SM00388">
    <property type="entry name" value="HisKA"/>
    <property type="match status" value="1"/>
</dbReference>
<dbReference type="SUPFAM" id="SSF55785">
    <property type="entry name" value="PYP-like sensor domain (PAS domain)"/>
    <property type="match status" value="1"/>
</dbReference>
<evidence type="ECO:0000256" key="3">
    <source>
        <dbReference type="ARBA" id="ARBA00022553"/>
    </source>
</evidence>
<comment type="caution">
    <text evidence="11">The sequence shown here is derived from an EMBL/GenBank/DDBJ whole genome shotgun (WGS) entry which is preliminary data.</text>
</comment>
<dbReference type="PROSITE" id="PS50109">
    <property type="entry name" value="HIS_KIN"/>
    <property type="match status" value="1"/>
</dbReference>
<keyword evidence="8" id="KW-0902">Two-component regulatory system</keyword>
<dbReference type="SMART" id="SM00062">
    <property type="entry name" value="PBPb"/>
    <property type="match status" value="1"/>
</dbReference>
<dbReference type="GO" id="GO:0005524">
    <property type="term" value="F:ATP binding"/>
    <property type="evidence" value="ECO:0007669"/>
    <property type="project" value="UniProtKB-KW"/>
</dbReference>
<dbReference type="EC" id="2.7.13.3" evidence="2"/>
<keyword evidence="9" id="KW-0812">Transmembrane</keyword>
<dbReference type="InterPro" id="IPR036890">
    <property type="entry name" value="HATPase_C_sf"/>
</dbReference>
<evidence type="ECO:0000313" key="12">
    <source>
        <dbReference type="Proteomes" id="UP000244081"/>
    </source>
</evidence>
<dbReference type="Pfam" id="PF00497">
    <property type="entry name" value="SBP_bac_3"/>
    <property type="match status" value="1"/>
</dbReference>
<dbReference type="Pfam" id="PF02518">
    <property type="entry name" value="HATPase_c"/>
    <property type="match status" value="1"/>
</dbReference>
<dbReference type="Gene3D" id="3.30.450.20">
    <property type="entry name" value="PAS domain"/>
    <property type="match status" value="1"/>
</dbReference>
<evidence type="ECO:0000259" key="10">
    <source>
        <dbReference type="PROSITE" id="PS50109"/>
    </source>
</evidence>
<evidence type="ECO:0000256" key="5">
    <source>
        <dbReference type="ARBA" id="ARBA00022741"/>
    </source>
</evidence>